<gene>
    <name evidence="2" type="ORF">H5P30_06655</name>
</gene>
<comment type="caution">
    <text evidence="2">The sequence shown here is derived from an EMBL/GenBank/DDBJ whole genome shotgun (WGS) entry which is preliminary data.</text>
</comment>
<reference evidence="2 3" key="1">
    <citation type="submission" date="2020-07" db="EMBL/GenBank/DDBJ databases">
        <authorList>
            <person name="Feng X."/>
        </authorList>
    </citation>
    <scope>NUCLEOTIDE SEQUENCE [LARGE SCALE GENOMIC DNA]</scope>
    <source>
        <strain evidence="2 3">JCM14086</strain>
    </source>
</reference>
<keyword evidence="3" id="KW-1185">Reference proteome</keyword>
<name>A0A7X1AZ06_9BACT</name>
<keyword evidence="1" id="KW-0472">Membrane</keyword>
<proteinExistence type="predicted"/>
<evidence type="ECO:0000313" key="3">
    <source>
        <dbReference type="Proteomes" id="UP000525652"/>
    </source>
</evidence>
<organism evidence="2 3">
    <name type="scientific">Puniceicoccus vermicola</name>
    <dbReference type="NCBI Taxonomy" id="388746"/>
    <lineage>
        <taxon>Bacteria</taxon>
        <taxon>Pseudomonadati</taxon>
        <taxon>Verrucomicrobiota</taxon>
        <taxon>Opitutia</taxon>
        <taxon>Puniceicoccales</taxon>
        <taxon>Puniceicoccaceae</taxon>
        <taxon>Puniceicoccus</taxon>
    </lineage>
</organism>
<evidence type="ECO:0000256" key="1">
    <source>
        <dbReference type="SAM" id="Phobius"/>
    </source>
</evidence>
<evidence type="ECO:0000313" key="2">
    <source>
        <dbReference type="EMBL" id="MBC2601455.1"/>
    </source>
</evidence>
<keyword evidence="1" id="KW-0812">Transmembrane</keyword>
<accession>A0A7X1AZ06</accession>
<protein>
    <submittedName>
        <fullName evidence="2">Uncharacterized protein</fullName>
    </submittedName>
</protein>
<dbReference type="AlphaFoldDB" id="A0A7X1AZ06"/>
<dbReference type="Proteomes" id="UP000525652">
    <property type="component" value="Unassembled WGS sequence"/>
</dbReference>
<dbReference type="EMBL" id="JACHVA010000053">
    <property type="protein sequence ID" value="MBC2601455.1"/>
    <property type="molecule type" value="Genomic_DNA"/>
</dbReference>
<keyword evidence="1" id="KW-1133">Transmembrane helix</keyword>
<sequence>MAAGQKSKKSKGLLLVILTALVLGLIGFALWRGSLPWRIISQGAPPEATWNLDGDSLSVRPIRWTNQSLTILADSITAENRWLDLILEGSINLVRLKKARIDFSEAPERFQHIDFSRWKDLLDPARLPIEKADLSGASLNLSIFPSALETDLTAVRNRSGAIDSTARVTGGGLTVQGFLRLGWDSLENGGSFEGSYDRRSNPYFFSFFDEQPFRSLLQPFGQIEFEGSFVLDKNWQFYQGIRLITASEREQDFAGQTLTELAFSGATVFPNVLTRENRALLEGLLPDETTLFRIEARRRGDGPIIIQVSINRNRLFEMDADSWRAGARARVFVEKTNITIDGTLSPQDSGGMIFLPDAFQPDSLPSFNLPGILEIGEAST</sequence>
<feature type="transmembrane region" description="Helical" evidence="1">
    <location>
        <begin position="12"/>
        <end position="31"/>
    </location>
</feature>
<dbReference type="RefSeq" id="WP_185692168.1">
    <property type="nucleotide sequence ID" value="NZ_JACHVA010000053.1"/>
</dbReference>